<dbReference type="RefSeq" id="WP_343850492.1">
    <property type="nucleotide sequence ID" value="NZ_BAAAFI010000007.1"/>
</dbReference>
<dbReference type="EMBL" id="BAAAFI010000007">
    <property type="protein sequence ID" value="GAA0878777.1"/>
    <property type="molecule type" value="Genomic_DNA"/>
</dbReference>
<organism evidence="1 2">
    <name type="scientific">Algoriphagus jejuensis</name>
    <dbReference type="NCBI Taxonomy" id="419934"/>
    <lineage>
        <taxon>Bacteria</taxon>
        <taxon>Pseudomonadati</taxon>
        <taxon>Bacteroidota</taxon>
        <taxon>Cytophagia</taxon>
        <taxon>Cytophagales</taxon>
        <taxon>Cyclobacteriaceae</taxon>
        <taxon>Algoriphagus</taxon>
    </lineage>
</organism>
<reference evidence="2" key="1">
    <citation type="journal article" date="2019" name="Int. J. Syst. Evol. Microbiol.">
        <title>The Global Catalogue of Microorganisms (GCM) 10K type strain sequencing project: providing services to taxonomists for standard genome sequencing and annotation.</title>
        <authorList>
            <consortium name="The Broad Institute Genomics Platform"/>
            <consortium name="The Broad Institute Genome Sequencing Center for Infectious Disease"/>
            <person name="Wu L."/>
            <person name="Ma J."/>
        </authorList>
    </citation>
    <scope>NUCLEOTIDE SEQUENCE [LARGE SCALE GENOMIC DNA]</scope>
    <source>
        <strain evidence="2">JCM 16112</strain>
    </source>
</reference>
<accession>A0ABN1MZ65</accession>
<dbReference type="InterPro" id="IPR011042">
    <property type="entry name" value="6-blade_b-propeller_TolB-like"/>
</dbReference>
<evidence type="ECO:0000313" key="1">
    <source>
        <dbReference type="EMBL" id="GAA0878777.1"/>
    </source>
</evidence>
<keyword evidence="2" id="KW-1185">Reference proteome</keyword>
<sequence length="490" mass="53916">MNFNQSINSLSSLLNSYFPDSRMHLALFAVILNSCSQPTNQTTVNVTPNPNAEERQLTQGLQGYFVNHRQAFSPDDQWVAFDGRGEDPKMGENDLIGMVNLQSGEVKELYRVPGQQVYGPGSGAVSFNPQGGEVAFIRGLLSADAEHPYDITRRSAIGLDLNDLANPVSHNLDARDITAPYTPGALRGGSHAYSYTADGNWISFTYNDAVLLETSKTDPTVKDIRTVAFTVKGKAVEVQTELPGQEFSGSGFSVIAAEVVPFPRPGSDEIQKAAEETWVGAEGFTRANGEKVYRAMAYLGDVLTAEGNVVTEVFVTEIPENWEQSLAETDLNGSETKMPEMPKAFIQRRVTFTADKKYPGVEGPRHWLRTSKKGDRIFFYAKSDDGVVQLHSVSPNGGEPVQLTHNDFSPETGFSLSPDERWVAFGHQNRVYIADVTSGKTTLVGPAPQPNHGQLWNFNWSYSGQTLVYNKRVDEAGGSFFQIFTMNPFK</sequence>
<dbReference type="Proteomes" id="UP001500469">
    <property type="component" value="Unassembled WGS sequence"/>
</dbReference>
<name>A0ABN1MZ65_9BACT</name>
<dbReference type="SUPFAM" id="SSF82171">
    <property type="entry name" value="DPP6 N-terminal domain-like"/>
    <property type="match status" value="1"/>
</dbReference>
<gene>
    <name evidence="1" type="ORF">GCM10009119_17450</name>
</gene>
<dbReference type="Gene3D" id="2.120.10.30">
    <property type="entry name" value="TolB, C-terminal domain"/>
    <property type="match status" value="2"/>
</dbReference>
<dbReference type="Pfam" id="PF12566">
    <property type="entry name" value="DUF3748"/>
    <property type="match status" value="1"/>
</dbReference>
<dbReference type="InterPro" id="IPR022223">
    <property type="entry name" value="DUF3748"/>
</dbReference>
<evidence type="ECO:0000313" key="2">
    <source>
        <dbReference type="Proteomes" id="UP001500469"/>
    </source>
</evidence>
<comment type="caution">
    <text evidence="1">The sequence shown here is derived from an EMBL/GenBank/DDBJ whole genome shotgun (WGS) entry which is preliminary data.</text>
</comment>
<protein>
    <submittedName>
        <fullName evidence="1">DUF3748 domain-containing protein</fullName>
    </submittedName>
</protein>
<proteinExistence type="predicted"/>